<dbReference type="AlphaFoldDB" id="A0A1J4KEN2"/>
<feature type="region of interest" description="Disordered" evidence="2">
    <location>
        <begin position="205"/>
        <end position="226"/>
    </location>
</feature>
<feature type="coiled-coil region" evidence="1">
    <location>
        <begin position="5"/>
        <end position="46"/>
    </location>
</feature>
<dbReference type="VEuPathDB" id="TrichDB:TRFO_21378"/>
<dbReference type="Proteomes" id="UP000179807">
    <property type="component" value="Unassembled WGS sequence"/>
</dbReference>
<feature type="compositionally biased region" description="Polar residues" evidence="2">
    <location>
        <begin position="216"/>
        <end position="226"/>
    </location>
</feature>
<protein>
    <submittedName>
        <fullName evidence="3">Coiled-coil domain-containing protein 6</fullName>
    </submittedName>
</protein>
<proteinExistence type="predicted"/>
<feature type="coiled-coil region" evidence="1">
    <location>
        <begin position="70"/>
        <end position="97"/>
    </location>
</feature>
<sequence length="226" mass="26243">MTDEKAALIEQIKKTRAENESLRSQVSTLEDRKKQLQDLSQVLQAVIADKAAREIESINNERVYISQKSVEEEEILKAAFEKRLSEVIREKVELERRLEAESEFVSRNLRQRLTAIHAKTHQLRAELHKKSKEVTESLLHMSPDEALKTMIQTNQDACLEISSKIAESHREIEGMQAKAERLKTILEHLQAKVQEKPKDHILIKKPSFEEPRRKSYTNTLKTKNLQ</sequence>
<dbReference type="EMBL" id="MLAK01000633">
    <property type="protein sequence ID" value="OHT09659.1"/>
    <property type="molecule type" value="Genomic_DNA"/>
</dbReference>
<name>A0A1J4KEN2_9EUKA</name>
<accession>A0A1J4KEN2</accession>
<evidence type="ECO:0000256" key="1">
    <source>
        <dbReference type="SAM" id="Coils"/>
    </source>
</evidence>
<dbReference type="OrthoDB" id="509410at2759"/>
<keyword evidence="4" id="KW-1185">Reference proteome</keyword>
<dbReference type="GeneID" id="94836635"/>
<evidence type="ECO:0000313" key="4">
    <source>
        <dbReference type="Proteomes" id="UP000179807"/>
    </source>
</evidence>
<feature type="coiled-coil region" evidence="1">
    <location>
        <begin position="165"/>
        <end position="192"/>
    </location>
</feature>
<evidence type="ECO:0000256" key="2">
    <source>
        <dbReference type="SAM" id="MobiDB-lite"/>
    </source>
</evidence>
<reference evidence="3" key="1">
    <citation type="submission" date="2016-10" db="EMBL/GenBank/DDBJ databases">
        <authorList>
            <person name="Benchimol M."/>
            <person name="Almeida L.G."/>
            <person name="Vasconcelos A.T."/>
            <person name="Perreira-Neves A."/>
            <person name="Rosa I.A."/>
            <person name="Tasca T."/>
            <person name="Bogo M.R."/>
            <person name="de Souza W."/>
        </authorList>
    </citation>
    <scope>NUCLEOTIDE SEQUENCE [LARGE SCALE GENOMIC DNA]</scope>
    <source>
        <strain evidence="3">K</strain>
    </source>
</reference>
<keyword evidence="1" id="KW-0175">Coiled coil</keyword>
<organism evidence="3 4">
    <name type="scientific">Tritrichomonas foetus</name>
    <dbReference type="NCBI Taxonomy" id="1144522"/>
    <lineage>
        <taxon>Eukaryota</taxon>
        <taxon>Metamonada</taxon>
        <taxon>Parabasalia</taxon>
        <taxon>Tritrichomonadida</taxon>
        <taxon>Tritrichomonadidae</taxon>
        <taxon>Tritrichomonas</taxon>
    </lineage>
</organism>
<evidence type="ECO:0000313" key="3">
    <source>
        <dbReference type="EMBL" id="OHT09659.1"/>
    </source>
</evidence>
<gene>
    <name evidence="3" type="ORF">TRFO_21378</name>
</gene>
<dbReference type="RefSeq" id="XP_068362795.1">
    <property type="nucleotide sequence ID" value="XM_068501931.1"/>
</dbReference>
<comment type="caution">
    <text evidence="3">The sequence shown here is derived from an EMBL/GenBank/DDBJ whole genome shotgun (WGS) entry which is preliminary data.</text>
</comment>